<name>A0A8H7DZM2_PLEOS</name>
<reference evidence="3" key="1">
    <citation type="submission" date="2019-07" db="EMBL/GenBank/DDBJ databases">
        <authorList>
            <person name="Palmer J.M."/>
        </authorList>
    </citation>
    <scope>NUCLEOTIDE SEQUENCE</scope>
    <source>
        <strain evidence="3">PC9</strain>
    </source>
</reference>
<dbReference type="VEuPathDB" id="FungiDB:PC9H_000751"/>
<dbReference type="EMBL" id="JACETU010000001">
    <property type="protein sequence ID" value="KAF7440406.1"/>
    <property type="molecule type" value="Genomic_DNA"/>
</dbReference>
<keyword evidence="2" id="KW-0812">Transmembrane</keyword>
<evidence type="ECO:0000256" key="2">
    <source>
        <dbReference type="SAM" id="Phobius"/>
    </source>
</evidence>
<keyword evidence="4" id="KW-1185">Reference proteome</keyword>
<feature type="transmembrane region" description="Helical" evidence="2">
    <location>
        <begin position="12"/>
        <end position="32"/>
    </location>
</feature>
<organism evidence="3 4">
    <name type="scientific">Pleurotus ostreatus</name>
    <name type="common">Oyster mushroom</name>
    <name type="synonym">White-rot fungus</name>
    <dbReference type="NCBI Taxonomy" id="5322"/>
    <lineage>
        <taxon>Eukaryota</taxon>
        <taxon>Fungi</taxon>
        <taxon>Dikarya</taxon>
        <taxon>Basidiomycota</taxon>
        <taxon>Agaricomycotina</taxon>
        <taxon>Agaricomycetes</taxon>
        <taxon>Agaricomycetidae</taxon>
        <taxon>Agaricales</taxon>
        <taxon>Pleurotineae</taxon>
        <taxon>Pleurotaceae</taxon>
        <taxon>Pleurotus</taxon>
    </lineage>
</organism>
<feature type="transmembrane region" description="Helical" evidence="2">
    <location>
        <begin position="44"/>
        <end position="65"/>
    </location>
</feature>
<dbReference type="Proteomes" id="UP000623687">
    <property type="component" value="Unassembled WGS sequence"/>
</dbReference>
<accession>A0A8H7DZM2</accession>
<evidence type="ECO:0000256" key="1">
    <source>
        <dbReference type="SAM" id="MobiDB-lite"/>
    </source>
</evidence>
<dbReference type="AlphaFoldDB" id="A0A8H7DZM2"/>
<dbReference type="RefSeq" id="XP_036636250.1">
    <property type="nucleotide sequence ID" value="XM_036770405.1"/>
</dbReference>
<keyword evidence="2" id="KW-1133">Transmembrane helix</keyword>
<protein>
    <submittedName>
        <fullName evidence="3">Uncharacterized protein</fullName>
    </submittedName>
</protein>
<keyword evidence="2" id="KW-0472">Membrane</keyword>
<feature type="region of interest" description="Disordered" evidence="1">
    <location>
        <begin position="291"/>
        <end position="378"/>
    </location>
</feature>
<gene>
    <name evidence="3" type="ORF">PC9H_000751</name>
</gene>
<sequence length="378" mass="42226">MMDRVMRILRCVLFAFFIVCNAIICSGAVWNLSLMQPLGWRMEVNVYLIVIGAIAVTFSFALMFCELLRPNGFTSLVWVECAWVTLFLVLELAGASAFLAIVPALTCQPLGVPARLNDGRRSRLLTRVNGACSSTRLVLAFTWICSLMLLIYVCFLTISAVIQSKDDPKIWVSSVRHLRWSEERRQLSSAPPSPTRPRFIKKNPSIVAPRPRRVLQAPNIYAYRSGLSDDYQIEHFQPPNAIQSEPVEPEPALLLRNDSQPPVNYNAYPAVSFYPQYMQSAITPAIHQQLPPEQQAGPSSPPPLGDWPRRDVLSHPAKPKRRPAPPLDDELAAIANLTSPSASHTRRPSGPRTRSTMNAYNSRPPPPLDLTNISSHRT</sequence>
<comment type="caution">
    <text evidence="3">The sequence shown here is derived from an EMBL/GenBank/DDBJ whole genome shotgun (WGS) entry which is preliminary data.</text>
</comment>
<feature type="transmembrane region" description="Helical" evidence="2">
    <location>
        <begin position="137"/>
        <end position="162"/>
    </location>
</feature>
<evidence type="ECO:0000313" key="3">
    <source>
        <dbReference type="EMBL" id="KAF7440406.1"/>
    </source>
</evidence>
<proteinExistence type="predicted"/>
<evidence type="ECO:0000313" key="4">
    <source>
        <dbReference type="Proteomes" id="UP000623687"/>
    </source>
</evidence>
<dbReference type="OrthoDB" id="3269357at2759"/>
<dbReference type="GeneID" id="59370592"/>